<name>A0A1V3XP16_MYCKA</name>
<evidence type="ECO:0000313" key="1">
    <source>
        <dbReference type="EMBL" id="OOK80838.1"/>
    </source>
</evidence>
<gene>
    <name evidence="1" type="ORF">BZL29_2651</name>
</gene>
<reference evidence="1 2" key="1">
    <citation type="submission" date="2017-02" db="EMBL/GenBank/DDBJ databases">
        <title>Complete genome sequences of Mycobacterium kansasii strains isolated from rhesus macaques.</title>
        <authorList>
            <person name="Panda A."/>
            <person name="Nagaraj S."/>
            <person name="Zhao X."/>
            <person name="Tettelin H."/>
            <person name="Detolla L.J."/>
        </authorList>
    </citation>
    <scope>NUCLEOTIDE SEQUENCE [LARGE SCALE GENOMIC DNA]</scope>
    <source>
        <strain evidence="1 2">11-3469</strain>
    </source>
</reference>
<evidence type="ECO:0000313" key="2">
    <source>
        <dbReference type="Proteomes" id="UP000188532"/>
    </source>
</evidence>
<accession>A0A1V3XP16</accession>
<organism evidence="1 2">
    <name type="scientific">Mycobacterium kansasii</name>
    <dbReference type="NCBI Taxonomy" id="1768"/>
    <lineage>
        <taxon>Bacteria</taxon>
        <taxon>Bacillati</taxon>
        <taxon>Actinomycetota</taxon>
        <taxon>Actinomycetes</taxon>
        <taxon>Mycobacteriales</taxon>
        <taxon>Mycobacteriaceae</taxon>
        <taxon>Mycobacterium</taxon>
    </lineage>
</organism>
<protein>
    <submittedName>
        <fullName evidence="1">Uncharacterized protein</fullName>
    </submittedName>
</protein>
<proteinExistence type="predicted"/>
<dbReference type="Proteomes" id="UP000188532">
    <property type="component" value="Unassembled WGS sequence"/>
</dbReference>
<comment type="caution">
    <text evidence="1">The sequence shown here is derived from an EMBL/GenBank/DDBJ whole genome shotgun (WGS) entry which is preliminary data.</text>
</comment>
<dbReference type="EMBL" id="MVBN01000002">
    <property type="protein sequence ID" value="OOK80838.1"/>
    <property type="molecule type" value="Genomic_DNA"/>
</dbReference>
<dbReference type="AlphaFoldDB" id="A0A1V3XP16"/>
<sequence length="129" mass="12761">MRTGLDGDTAHGDQGQLILGVGLDGATDGDAEFVGTGEAAVGVYVSAPFAAYAIFPCAGLPKATGVRPPVAASIRSGVIVSAVPALVLRSTLPGCAPVKSDALDEQAVSAADTATVATHHLVVFAMGMI</sequence>